<dbReference type="Proteomes" id="UP001170717">
    <property type="component" value="Unassembled WGS sequence"/>
</dbReference>
<evidence type="ECO:0000259" key="7">
    <source>
        <dbReference type="PROSITE" id="PS50249"/>
    </source>
</evidence>
<dbReference type="SUPFAM" id="SSF47781">
    <property type="entry name" value="RuvA domain 2-like"/>
    <property type="match status" value="1"/>
</dbReference>
<dbReference type="EMBL" id="CP013926">
    <property type="protein sequence ID" value="AMJ72762.1"/>
    <property type="molecule type" value="Genomic_DNA"/>
</dbReference>
<reference evidence="8 10" key="1">
    <citation type="submission" date="2015-12" db="EMBL/GenBank/DDBJ databases">
        <title>Intraspecies pangenome expansion in the marine bacterium Alteromonas.</title>
        <authorList>
            <person name="Lopez-Perez M."/>
            <person name="Rodriguez-Valera F."/>
        </authorList>
    </citation>
    <scope>NUCLEOTIDE SEQUENCE [LARGE SCALE GENOMIC DNA]</scope>
    <source>
        <strain evidence="8 10">LMG 21861</strain>
    </source>
</reference>
<evidence type="ECO:0000313" key="8">
    <source>
        <dbReference type="EMBL" id="AMJ72762.1"/>
    </source>
</evidence>
<evidence type="ECO:0000256" key="6">
    <source>
        <dbReference type="RuleBase" id="RU003797"/>
    </source>
</evidence>
<dbReference type="InterPro" id="IPR020891">
    <property type="entry name" value="UPF0758_CS"/>
</dbReference>
<dbReference type="InterPro" id="IPR010994">
    <property type="entry name" value="RuvA_2-like"/>
</dbReference>
<protein>
    <submittedName>
        <fullName evidence="9">DNA repair protein RadC</fullName>
    </submittedName>
</protein>
<dbReference type="InterPro" id="IPR037518">
    <property type="entry name" value="MPN"/>
</dbReference>
<keyword evidence="1" id="KW-0645">Protease</keyword>
<evidence type="ECO:0000256" key="1">
    <source>
        <dbReference type="ARBA" id="ARBA00022670"/>
    </source>
</evidence>
<dbReference type="RefSeq" id="WP_057794966.1">
    <property type="nucleotide sequence ID" value="NZ_CANLMS010000004.1"/>
</dbReference>
<dbReference type="Proteomes" id="UP000056750">
    <property type="component" value="Chromosome"/>
</dbReference>
<evidence type="ECO:0000313" key="10">
    <source>
        <dbReference type="Proteomes" id="UP000056750"/>
    </source>
</evidence>
<dbReference type="CDD" id="cd08071">
    <property type="entry name" value="MPN_DUF2466"/>
    <property type="match status" value="1"/>
</dbReference>
<keyword evidence="5" id="KW-0482">Metalloprotease</keyword>
<dbReference type="PANTHER" id="PTHR30471">
    <property type="entry name" value="DNA REPAIR PROTEIN RADC"/>
    <property type="match status" value="1"/>
</dbReference>
<dbReference type="NCBIfam" id="TIGR00608">
    <property type="entry name" value="radc"/>
    <property type="match status" value="1"/>
</dbReference>
<dbReference type="PROSITE" id="PS50249">
    <property type="entry name" value="MPN"/>
    <property type="match status" value="1"/>
</dbReference>
<dbReference type="GO" id="GO:0008237">
    <property type="term" value="F:metallopeptidase activity"/>
    <property type="evidence" value="ECO:0007669"/>
    <property type="project" value="UniProtKB-KW"/>
</dbReference>
<dbReference type="NCBIfam" id="NF000642">
    <property type="entry name" value="PRK00024.1"/>
    <property type="match status" value="1"/>
</dbReference>
<dbReference type="InterPro" id="IPR025657">
    <property type="entry name" value="RadC_JAB"/>
</dbReference>
<comment type="similarity">
    <text evidence="6">Belongs to the UPF0758 family.</text>
</comment>
<dbReference type="Pfam" id="PF04002">
    <property type="entry name" value="RadC"/>
    <property type="match status" value="1"/>
</dbReference>
<dbReference type="InterPro" id="IPR046778">
    <property type="entry name" value="UPF0758_N"/>
</dbReference>
<evidence type="ECO:0000256" key="3">
    <source>
        <dbReference type="ARBA" id="ARBA00022801"/>
    </source>
</evidence>
<reference evidence="9" key="2">
    <citation type="submission" date="2023-07" db="EMBL/GenBank/DDBJ databases">
        <title>Genome content predicts the carbon catabolic preferences of heterotrophic bacteria.</title>
        <authorList>
            <person name="Gralka M."/>
        </authorList>
    </citation>
    <scope>NUCLEOTIDE SEQUENCE</scope>
    <source>
        <strain evidence="9">F2M12</strain>
    </source>
</reference>
<keyword evidence="2" id="KW-0479">Metal-binding</keyword>
<evidence type="ECO:0000256" key="2">
    <source>
        <dbReference type="ARBA" id="ARBA00022723"/>
    </source>
</evidence>
<dbReference type="AlphaFoldDB" id="A0AAW7YZN0"/>
<gene>
    <name evidence="9" type="primary">radC</name>
    <name evidence="8" type="ORF">AVL57_01460</name>
    <name evidence="9" type="ORF">Q4527_09635</name>
</gene>
<keyword evidence="3" id="KW-0378">Hydrolase</keyword>
<evidence type="ECO:0000313" key="9">
    <source>
        <dbReference type="EMBL" id="MDO6577656.1"/>
    </source>
</evidence>
<feature type="domain" description="MPN" evidence="7">
    <location>
        <begin position="102"/>
        <end position="224"/>
    </location>
</feature>
<evidence type="ECO:0000256" key="5">
    <source>
        <dbReference type="ARBA" id="ARBA00023049"/>
    </source>
</evidence>
<accession>A0AAW7YZN0</accession>
<proteinExistence type="inferred from homology"/>
<evidence type="ECO:0000313" key="11">
    <source>
        <dbReference type="Proteomes" id="UP001170717"/>
    </source>
</evidence>
<dbReference type="SUPFAM" id="SSF102712">
    <property type="entry name" value="JAB1/MPN domain"/>
    <property type="match status" value="1"/>
</dbReference>
<name>A0AAW7YZN0_9ALTE</name>
<dbReference type="GeneID" id="83256326"/>
<dbReference type="GO" id="GO:0046872">
    <property type="term" value="F:metal ion binding"/>
    <property type="evidence" value="ECO:0007669"/>
    <property type="project" value="UniProtKB-KW"/>
</dbReference>
<dbReference type="PROSITE" id="PS01302">
    <property type="entry name" value="UPF0758"/>
    <property type="match status" value="1"/>
</dbReference>
<keyword evidence="10" id="KW-1185">Reference proteome</keyword>
<dbReference type="Gene3D" id="3.40.140.10">
    <property type="entry name" value="Cytidine Deaminase, domain 2"/>
    <property type="match status" value="1"/>
</dbReference>
<dbReference type="Pfam" id="PF20582">
    <property type="entry name" value="UPF0758_N"/>
    <property type="match status" value="1"/>
</dbReference>
<organism evidence="9 11">
    <name type="scientific">Alteromonas stellipolaris</name>
    <dbReference type="NCBI Taxonomy" id="233316"/>
    <lineage>
        <taxon>Bacteria</taxon>
        <taxon>Pseudomonadati</taxon>
        <taxon>Pseudomonadota</taxon>
        <taxon>Gammaproteobacteria</taxon>
        <taxon>Alteromonadales</taxon>
        <taxon>Alteromonadaceae</taxon>
        <taxon>Alteromonas/Salinimonas group</taxon>
        <taxon>Alteromonas</taxon>
    </lineage>
</organism>
<sequence>MSIKVWPIKERPREKLLYYGAEYLSDAELIAVMLGAGVAGKTALGLARDLLEKVGSLRGVVAANESEFTDVNGLGACKFAQFQAAFEIFRRNLEIPLARQDVFNNVDDTKRYLQAKLRDCQQEKFLLLMLDSQHQLIACRTMFTGTINSAAVYPRELLKQVMKDNAAAVILVHNHPSGVAEPSQADIRLTGEIQNAMAMIDVSVLDHFVVGDTETVSFAQRGLLT</sequence>
<dbReference type="EMBL" id="JAUOQI010000005">
    <property type="protein sequence ID" value="MDO6577656.1"/>
    <property type="molecule type" value="Genomic_DNA"/>
</dbReference>
<dbReference type="KEGG" id="asq:AVL57_01460"/>
<dbReference type="GO" id="GO:0006508">
    <property type="term" value="P:proteolysis"/>
    <property type="evidence" value="ECO:0007669"/>
    <property type="project" value="UniProtKB-KW"/>
</dbReference>
<evidence type="ECO:0000256" key="4">
    <source>
        <dbReference type="ARBA" id="ARBA00022833"/>
    </source>
</evidence>
<dbReference type="PANTHER" id="PTHR30471:SF3">
    <property type="entry name" value="UPF0758 PROTEIN YEES-RELATED"/>
    <property type="match status" value="1"/>
</dbReference>
<dbReference type="InterPro" id="IPR001405">
    <property type="entry name" value="UPF0758"/>
</dbReference>
<keyword evidence="4" id="KW-0862">Zinc</keyword>